<dbReference type="Gene3D" id="3.40.50.2300">
    <property type="match status" value="1"/>
</dbReference>
<keyword evidence="5" id="KW-0804">Transcription</keyword>
<organism evidence="9 10">
    <name type="scientific">candidate division GN15 bacterium</name>
    <dbReference type="NCBI Taxonomy" id="2072418"/>
    <lineage>
        <taxon>Bacteria</taxon>
        <taxon>candidate division GN15</taxon>
    </lineage>
</organism>
<evidence type="ECO:0000313" key="10">
    <source>
        <dbReference type="Proteomes" id="UP000250918"/>
    </source>
</evidence>
<dbReference type="SUPFAM" id="SSF46689">
    <property type="entry name" value="Homeodomain-like"/>
    <property type="match status" value="1"/>
</dbReference>
<dbReference type="Pfam" id="PF00158">
    <property type="entry name" value="Sigma54_activat"/>
    <property type="match status" value="1"/>
</dbReference>
<evidence type="ECO:0000259" key="7">
    <source>
        <dbReference type="PROSITE" id="PS50045"/>
    </source>
</evidence>
<dbReference type="InterPro" id="IPR011006">
    <property type="entry name" value="CheY-like_superfamily"/>
</dbReference>
<dbReference type="InterPro" id="IPR025943">
    <property type="entry name" value="Sigma_54_int_dom_ATP-bd_2"/>
</dbReference>
<keyword evidence="2" id="KW-0067">ATP-binding</keyword>
<dbReference type="Pfam" id="PF25601">
    <property type="entry name" value="AAA_lid_14"/>
    <property type="match status" value="1"/>
</dbReference>
<dbReference type="FunFam" id="3.40.50.300:FF:000006">
    <property type="entry name" value="DNA-binding transcriptional regulator NtrC"/>
    <property type="match status" value="1"/>
</dbReference>
<feature type="modified residue" description="4-aspartylphosphate" evidence="6">
    <location>
        <position position="52"/>
    </location>
</feature>
<feature type="domain" description="Sigma-54 factor interaction" evidence="7">
    <location>
        <begin position="140"/>
        <end position="365"/>
    </location>
</feature>
<evidence type="ECO:0000259" key="8">
    <source>
        <dbReference type="PROSITE" id="PS50110"/>
    </source>
</evidence>
<accession>A0A855XC05</accession>
<dbReference type="InterPro" id="IPR009057">
    <property type="entry name" value="Homeodomain-like_sf"/>
</dbReference>
<dbReference type="PANTHER" id="PTHR32071">
    <property type="entry name" value="TRANSCRIPTIONAL REGULATORY PROTEIN"/>
    <property type="match status" value="1"/>
</dbReference>
<sequence>MARILIVDDEPKMTSLLCGHLEDGGHAVTTTTKPAEALELLDKHAFDVVVTDLSMPQISGMTVLERALEKTGTDVIMMTAYGSVETAVDAMKKGAADYLVKPFSLDELTLVIDRLVQKQKLSALSGHYAEIEKARLTKELIGTSPAAQKLRQMISQVAPTDTTVLLTGKSGTGKELAARLVHTLSPRKNNPFIAVNCAAIAETLLESELFGHERGAFTGAVARKRGRFELAENGTIFLDEIGEMSPAMQSKLLRVIEERELVRVGGVDSTGINVRLVAATNRNLKEAISTGAFREDLYFRLHVFPVAMPTLAERGEDVLLLAEHFLAGMQYRHGQLDQDVKTLLLQYDWPGNIRELQNVLERAMILAGGEKLTTGDFALEIDDAPISGGSTVGAPEPGGLEATERNLILAAIEKAGGNKTEAARILGISRRRLYSRMKIHGLPQ</sequence>
<feature type="domain" description="Response regulatory" evidence="8">
    <location>
        <begin position="3"/>
        <end position="116"/>
    </location>
</feature>
<gene>
    <name evidence="9" type="ORF">C3F09_00560</name>
</gene>
<dbReference type="SUPFAM" id="SSF52172">
    <property type="entry name" value="CheY-like"/>
    <property type="match status" value="1"/>
</dbReference>
<keyword evidence="6" id="KW-0597">Phosphoprotein</keyword>
<dbReference type="PROSITE" id="PS50045">
    <property type="entry name" value="SIGMA54_INTERACT_4"/>
    <property type="match status" value="1"/>
</dbReference>
<dbReference type="SUPFAM" id="SSF52540">
    <property type="entry name" value="P-loop containing nucleoside triphosphate hydrolases"/>
    <property type="match status" value="1"/>
</dbReference>
<dbReference type="Proteomes" id="UP000250918">
    <property type="component" value="Unassembled WGS sequence"/>
</dbReference>
<dbReference type="PRINTS" id="PR01590">
    <property type="entry name" value="HTHFIS"/>
</dbReference>
<evidence type="ECO:0000256" key="1">
    <source>
        <dbReference type="ARBA" id="ARBA00022741"/>
    </source>
</evidence>
<dbReference type="Pfam" id="PF00072">
    <property type="entry name" value="Response_reg"/>
    <property type="match status" value="1"/>
</dbReference>
<dbReference type="PANTHER" id="PTHR32071:SF117">
    <property type="entry name" value="PTS-DEPENDENT DIHYDROXYACETONE KINASE OPERON REGULATORY PROTEIN-RELATED"/>
    <property type="match status" value="1"/>
</dbReference>
<dbReference type="SMART" id="SM00448">
    <property type="entry name" value="REC"/>
    <property type="match status" value="1"/>
</dbReference>
<dbReference type="InterPro" id="IPR027417">
    <property type="entry name" value="P-loop_NTPase"/>
</dbReference>
<comment type="caution">
    <text evidence="9">The sequence shown here is derived from an EMBL/GenBank/DDBJ whole genome shotgun (WGS) entry which is preliminary data.</text>
</comment>
<reference evidence="9 10" key="1">
    <citation type="journal article" date="2018" name="ISME J.">
        <title>A methanotrophic archaeon couples anaerobic oxidation of methane to Fe(III) reduction.</title>
        <authorList>
            <person name="Cai C."/>
            <person name="Leu A.O."/>
            <person name="Xie G.J."/>
            <person name="Guo J."/>
            <person name="Feng Y."/>
            <person name="Zhao J.X."/>
            <person name="Tyson G.W."/>
            <person name="Yuan Z."/>
            <person name="Hu S."/>
        </authorList>
    </citation>
    <scope>NUCLEOTIDE SEQUENCE [LARGE SCALE GENOMIC DNA]</scope>
    <source>
        <strain evidence="9">FeB_12</strain>
    </source>
</reference>
<evidence type="ECO:0000256" key="4">
    <source>
        <dbReference type="ARBA" id="ARBA00023125"/>
    </source>
</evidence>
<dbReference type="PROSITE" id="PS00688">
    <property type="entry name" value="SIGMA54_INTERACT_3"/>
    <property type="match status" value="1"/>
</dbReference>
<evidence type="ECO:0000256" key="6">
    <source>
        <dbReference type="PROSITE-ProRule" id="PRU00169"/>
    </source>
</evidence>
<dbReference type="InterPro" id="IPR001789">
    <property type="entry name" value="Sig_transdc_resp-reg_receiver"/>
</dbReference>
<name>A0A855XC05_9BACT</name>
<dbReference type="Gene3D" id="1.10.8.60">
    <property type="match status" value="1"/>
</dbReference>
<dbReference type="InterPro" id="IPR002197">
    <property type="entry name" value="HTH_Fis"/>
</dbReference>
<dbReference type="Gene3D" id="3.40.50.300">
    <property type="entry name" value="P-loop containing nucleotide triphosphate hydrolases"/>
    <property type="match status" value="1"/>
</dbReference>
<evidence type="ECO:0000313" key="9">
    <source>
        <dbReference type="EMBL" id="PWB76314.1"/>
    </source>
</evidence>
<dbReference type="GO" id="GO:0000160">
    <property type="term" value="P:phosphorelay signal transduction system"/>
    <property type="evidence" value="ECO:0007669"/>
    <property type="project" value="InterPro"/>
</dbReference>
<evidence type="ECO:0000256" key="3">
    <source>
        <dbReference type="ARBA" id="ARBA00023015"/>
    </source>
</evidence>
<dbReference type="AlphaFoldDB" id="A0A855XC05"/>
<evidence type="ECO:0000256" key="2">
    <source>
        <dbReference type="ARBA" id="ARBA00022840"/>
    </source>
</evidence>
<dbReference type="Pfam" id="PF02954">
    <property type="entry name" value="HTH_8"/>
    <property type="match status" value="1"/>
</dbReference>
<dbReference type="GO" id="GO:0006355">
    <property type="term" value="P:regulation of DNA-templated transcription"/>
    <property type="evidence" value="ECO:0007669"/>
    <property type="project" value="InterPro"/>
</dbReference>
<dbReference type="InterPro" id="IPR003593">
    <property type="entry name" value="AAA+_ATPase"/>
</dbReference>
<dbReference type="EMBL" id="PQAP01000002">
    <property type="protein sequence ID" value="PWB76314.1"/>
    <property type="molecule type" value="Genomic_DNA"/>
</dbReference>
<dbReference type="GO" id="GO:0005524">
    <property type="term" value="F:ATP binding"/>
    <property type="evidence" value="ECO:0007669"/>
    <property type="project" value="UniProtKB-KW"/>
</dbReference>
<evidence type="ECO:0008006" key="11">
    <source>
        <dbReference type="Google" id="ProtNLM"/>
    </source>
</evidence>
<evidence type="ECO:0000256" key="5">
    <source>
        <dbReference type="ARBA" id="ARBA00023163"/>
    </source>
</evidence>
<keyword evidence="3" id="KW-0805">Transcription regulation</keyword>
<dbReference type="PROSITE" id="PS50110">
    <property type="entry name" value="RESPONSE_REGULATORY"/>
    <property type="match status" value="1"/>
</dbReference>
<protein>
    <recommendedName>
        <fullName evidence="11">Sigma-54-dependent Fis family transcriptional regulator</fullName>
    </recommendedName>
</protein>
<proteinExistence type="predicted"/>
<dbReference type="PROSITE" id="PS00676">
    <property type="entry name" value="SIGMA54_INTERACT_2"/>
    <property type="match status" value="1"/>
</dbReference>
<dbReference type="InterPro" id="IPR002078">
    <property type="entry name" value="Sigma_54_int"/>
</dbReference>
<dbReference type="InterPro" id="IPR025944">
    <property type="entry name" value="Sigma_54_int_dom_CS"/>
</dbReference>
<keyword evidence="1" id="KW-0547">Nucleotide-binding</keyword>
<keyword evidence="4" id="KW-0238">DNA-binding</keyword>
<dbReference type="CDD" id="cd00009">
    <property type="entry name" value="AAA"/>
    <property type="match status" value="1"/>
</dbReference>
<dbReference type="SMART" id="SM00382">
    <property type="entry name" value="AAA"/>
    <property type="match status" value="1"/>
</dbReference>
<dbReference type="Gene3D" id="1.10.10.60">
    <property type="entry name" value="Homeodomain-like"/>
    <property type="match status" value="1"/>
</dbReference>
<dbReference type="GO" id="GO:0043565">
    <property type="term" value="F:sequence-specific DNA binding"/>
    <property type="evidence" value="ECO:0007669"/>
    <property type="project" value="InterPro"/>
</dbReference>
<dbReference type="InterPro" id="IPR058031">
    <property type="entry name" value="AAA_lid_NorR"/>
</dbReference>